<accession>A0A1C2DS49</accession>
<gene>
    <name evidence="1" type="ORF">QV13_12715</name>
</gene>
<dbReference type="EMBL" id="MDEO01000032">
    <property type="protein sequence ID" value="OCX17612.1"/>
    <property type="molecule type" value="Genomic_DNA"/>
</dbReference>
<sequence length="74" mass="7829">MPDDTEHLVTACADFASKHGIDAMLDVLAGVYQVYAPLSEDVAIKIAWDIASGSDVSVVTEIDSDGNATHHTVQ</sequence>
<protein>
    <submittedName>
        <fullName evidence="1">Uncharacterized protein</fullName>
    </submittedName>
</protein>
<comment type="caution">
    <text evidence="1">The sequence shown here is derived from an EMBL/GenBank/DDBJ whole genome shotgun (WGS) entry which is preliminary data.</text>
</comment>
<dbReference type="RefSeq" id="WP_065997868.1">
    <property type="nucleotide sequence ID" value="NZ_MDEO01000032.1"/>
</dbReference>
<name>A0A1C2DS49_9HYPH</name>
<evidence type="ECO:0000313" key="2">
    <source>
        <dbReference type="Proteomes" id="UP000094412"/>
    </source>
</evidence>
<reference evidence="1 2" key="1">
    <citation type="submission" date="2016-08" db="EMBL/GenBank/DDBJ databases">
        <title>Whole genome sequence of Mesorhizobium sp. strain UASWS1009 isolated from industrial sewage.</title>
        <authorList>
            <person name="Crovadore J."/>
            <person name="Calmin G."/>
            <person name="Chablais R."/>
            <person name="Cochard B."/>
            <person name="Lefort F."/>
        </authorList>
    </citation>
    <scope>NUCLEOTIDE SEQUENCE [LARGE SCALE GENOMIC DNA]</scope>
    <source>
        <strain evidence="1 2">UASWS1009</strain>
    </source>
</reference>
<proteinExistence type="predicted"/>
<keyword evidence="2" id="KW-1185">Reference proteome</keyword>
<dbReference type="Proteomes" id="UP000094412">
    <property type="component" value="Unassembled WGS sequence"/>
</dbReference>
<evidence type="ECO:0000313" key="1">
    <source>
        <dbReference type="EMBL" id="OCX17612.1"/>
    </source>
</evidence>
<dbReference type="OrthoDB" id="9975218at2"/>
<dbReference type="AlphaFoldDB" id="A0A1C2DS49"/>
<organism evidence="1 2">
    <name type="scientific">Mesorhizobium hungaricum</name>
    <dbReference type="NCBI Taxonomy" id="1566387"/>
    <lineage>
        <taxon>Bacteria</taxon>
        <taxon>Pseudomonadati</taxon>
        <taxon>Pseudomonadota</taxon>
        <taxon>Alphaproteobacteria</taxon>
        <taxon>Hyphomicrobiales</taxon>
        <taxon>Phyllobacteriaceae</taxon>
        <taxon>Mesorhizobium</taxon>
    </lineage>
</organism>
<dbReference type="STRING" id="1566387.QV13_12715"/>